<evidence type="ECO:0000256" key="5">
    <source>
        <dbReference type="ARBA" id="ARBA00022989"/>
    </source>
</evidence>
<reference evidence="9" key="1">
    <citation type="submission" date="2022-12" db="EMBL/GenBank/DDBJ databases">
        <authorList>
            <person name="Petersen C."/>
        </authorList>
    </citation>
    <scope>NUCLEOTIDE SEQUENCE</scope>
    <source>
        <strain evidence="9">IBT 21472</strain>
    </source>
</reference>
<evidence type="ECO:0000256" key="6">
    <source>
        <dbReference type="ARBA" id="ARBA00023136"/>
    </source>
</evidence>
<protein>
    <submittedName>
        <fullName evidence="9">Membrane protein</fullName>
    </submittedName>
</protein>
<accession>A0A9W9LD79</accession>
<organism evidence="9 10">
    <name type="scientific">Penicillium atrosanguineum</name>
    <dbReference type="NCBI Taxonomy" id="1132637"/>
    <lineage>
        <taxon>Eukaryota</taxon>
        <taxon>Fungi</taxon>
        <taxon>Dikarya</taxon>
        <taxon>Ascomycota</taxon>
        <taxon>Pezizomycotina</taxon>
        <taxon>Eurotiomycetes</taxon>
        <taxon>Eurotiomycetidae</taxon>
        <taxon>Eurotiales</taxon>
        <taxon>Aspergillaceae</taxon>
        <taxon>Penicillium</taxon>
    </lineage>
</organism>
<dbReference type="PANTHER" id="PTHR22811">
    <property type="entry name" value="TRANSMEMBRANE EMP24 DOMAIN-CONTAINING PROTEIN"/>
    <property type="match status" value="1"/>
</dbReference>
<comment type="subcellular location">
    <subcellularLocation>
        <location evidence="1 7">Membrane</location>
        <topology evidence="1 7">Single-pass type I membrane protein</topology>
    </subcellularLocation>
</comment>
<reference evidence="9" key="2">
    <citation type="journal article" date="2023" name="IMA Fungus">
        <title>Comparative genomic study of the Penicillium genus elucidates a diverse pangenome and 15 lateral gene transfer events.</title>
        <authorList>
            <person name="Petersen C."/>
            <person name="Sorensen T."/>
            <person name="Nielsen M.R."/>
            <person name="Sondergaard T.E."/>
            <person name="Sorensen J.L."/>
            <person name="Fitzpatrick D.A."/>
            <person name="Frisvad J.C."/>
            <person name="Nielsen K.L."/>
        </authorList>
    </citation>
    <scope>NUCLEOTIDE SEQUENCE</scope>
    <source>
        <strain evidence="9">IBT 21472</strain>
    </source>
</reference>
<keyword evidence="10" id="KW-1185">Reference proteome</keyword>
<evidence type="ECO:0000256" key="8">
    <source>
        <dbReference type="SAM" id="Phobius"/>
    </source>
</evidence>
<dbReference type="SMART" id="SM01190">
    <property type="entry name" value="EMP24_GP25L"/>
    <property type="match status" value="1"/>
</dbReference>
<keyword evidence="5 8" id="KW-1133">Transmembrane helix</keyword>
<evidence type="ECO:0000256" key="1">
    <source>
        <dbReference type="ARBA" id="ARBA00004479"/>
    </source>
</evidence>
<evidence type="ECO:0000313" key="9">
    <source>
        <dbReference type="EMBL" id="KAJ5324616.1"/>
    </source>
</evidence>
<name>A0A9W9LD79_9EURO</name>
<evidence type="ECO:0000256" key="4">
    <source>
        <dbReference type="ARBA" id="ARBA00022729"/>
    </source>
</evidence>
<dbReference type="AlphaFoldDB" id="A0A9W9LD79"/>
<sequence>MKIERGDWQGRVPKVAGGEGRDVARWSTLRVLTGVEVPPNCANFPAMVLSTSSPSWLAAALALFSILSLLVPANALYFYVEGRQPKCFFEDLPKDTLVAGKFETEVINQGSNTYSVDPNLKMLITVDETFDNDHRVVSKRENNSGRFTFSAADAGQHRICFTAETDATSGGWLSNSQGAVKVSLDIAIGETSKIETEDKDKMKDIVQRVRDLNSRLHDIRREQVYQREREAEFRDQSETTNSRVVRWALIQVAVLSAACAWQLSHLRSFFIKQKLT</sequence>
<feature type="transmembrane region" description="Helical" evidence="8">
    <location>
        <begin position="244"/>
        <end position="263"/>
    </location>
</feature>
<proteinExistence type="inferred from homology"/>
<dbReference type="InterPro" id="IPR015720">
    <property type="entry name" value="Emp24-like"/>
</dbReference>
<keyword evidence="6 8" id="KW-0472">Membrane</keyword>
<feature type="transmembrane region" description="Helical" evidence="8">
    <location>
        <begin position="56"/>
        <end position="80"/>
    </location>
</feature>
<evidence type="ECO:0000256" key="7">
    <source>
        <dbReference type="RuleBase" id="RU003827"/>
    </source>
</evidence>
<gene>
    <name evidence="9" type="ORF">N7476_003216</name>
</gene>
<keyword evidence="4" id="KW-0732">Signal</keyword>
<dbReference type="InterPro" id="IPR009038">
    <property type="entry name" value="GOLD_dom"/>
</dbReference>
<dbReference type="PROSITE" id="PS50866">
    <property type="entry name" value="GOLD"/>
    <property type="match status" value="1"/>
</dbReference>
<dbReference type="EMBL" id="JAPZBO010000002">
    <property type="protein sequence ID" value="KAJ5324616.1"/>
    <property type="molecule type" value="Genomic_DNA"/>
</dbReference>
<evidence type="ECO:0000313" key="10">
    <source>
        <dbReference type="Proteomes" id="UP001147746"/>
    </source>
</evidence>
<dbReference type="GO" id="GO:0016020">
    <property type="term" value="C:membrane"/>
    <property type="evidence" value="ECO:0007669"/>
    <property type="project" value="UniProtKB-SubCell"/>
</dbReference>
<dbReference type="Pfam" id="PF01105">
    <property type="entry name" value="EMP24_GP25L"/>
    <property type="match status" value="1"/>
</dbReference>
<evidence type="ECO:0000256" key="3">
    <source>
        <dbReference type="ARBA" id="ARBA00022692"/>
    </source>
</evidence>
<comment type="caution">
    <text evidence="9">The sequence shown here is derived from an EMBL/GenBank/DDBJ whole genome shotgun (WGS) entry which is preliminary data.</text>
</comment>
<dbReference type="Proteomes" id="UP001147746">
    <property type="component" value="Unassembled WGS sequence"/>
</dbReference>
<evidence type="ECO:0000256" key="2">
    <source>
        <dbReference type="ARBA" id="ARBA00007104"/>
    </source>
</evidence>
<keyword evidence="3 7" id="KW-0812">Transmembrane</keyword>
<comment type="similarity">
    <text evidence="2 7">Belongs to the EMP24/GP25L family.</text>
</comment>